<gene>
    <name evidence="1" type="ORF">NS96R_09920</name>
</gene>
<dbReference type="EMBL" id="LDSN01000025">
    <property type="protein sequence ID" value="KTT17848.1"/>
    <property type="molecule type" value="Genomic_DNA"/>
</dbReference>
<comment type="caution">
    <text evidence="1">The sequence shown here is derived from an EMBL/GenBank/DDBJ whole genome shotgun (WGS) entry which is preliminary data.</text>
</comment>
<protein>
    <submittedName>
        <fullName evidence="1">Uncharacterized protein</fullName>
    </submittedName>
</protein>
<organism evidence="1 2">
    <name type="scientific">Pseudomonas parafulva</name>
    <dbReference type="NCBI Taxonomy" id="157782"/>
    <lineage>
        <taxon>Bacteria</taxon>
        <taxon>Pseudomonadati</taxon>
        <taxon>Pseudomonadota</taxon>
        <taxon>Gammaproteobacteria</taxon>
        <taxon>Pseudomonadales</taxon>
        <taxon>Pseudomonadaceae</taxon>
        <taxon>Pseudomonas</taxon>
    </lineage>
</organism>
<reference evidence="1 2" key="1">
    <citation type="journal article" date="2016" name="Front. Microbiol.">
        <title>Genomic Resource of Rice Seed Associated Bacteria.</title>
        <authorList>
            <person name="Midha S."/>
            <person name="Bansal K."/>
            <person name="Sharma S."/>
            <person name="Kumar N."/>
            <person name="Patil P.P."/>
            <person name="Chaudhry V."/>
            <person name="Patil P.B."/>
        </authorList>
    </citation>
    <scope>NUCLEOTIDE SEQUENCE [LARGE SCALE GENOMIC DNA]</scope>
    <source>
        <strain evidence="1 2">NS96</strain>
    </source>
</reference>
<dbReference type="AlphaFoldDB" id="A0AAJ0PF32"/>
<proteinExistence type="predicted"/>
<dbReference type="Proteomes" id="UP000071644">
    <property type="component" value="Unassembled WGS sequence"/>
</dbReference>
<evidence type="ECO:0000313" key="2">
    <source>
        <dbReference type="Proteomes" id="UP000071644"/>
    </source>
</evidence>
<accession>A0AAJ0PF32</accession>
<name>A0AAJ0PF32_9PSED</name>
<evidence type="ECO:0000313" key="1">
    <source>
        <dbReference type="EMBL" id="KTT17848.1"/>
    </source>
</evidence>
<sequence>MLSLIESDRWIFALRIKLLTTPSQVDSFLKLLKRAVINYDFIIGSYINASLRHMRMDGNCIRAFNMPDLSAMVTDKFSFILKTNILND</sequence>